<evidence type="ECO:0000313" key="6">
    <source>
        <dbReference type="Proteomes" id="UP000309673"/>
    </source>
</evidence>
<gene>
    <name evidence="5" type="ORF">E5161_07585</name>
</gene>
<dbReference type="Pfam" id="PF12833">
    <property type="entry name" value="HTH_18"/>
    <property type="match status" value="1"/>
</dbReference>
<dbReference type="Pfam" id="PF20240">
    <property type="entry name" value="DUF6597"/>
    <property type="match status" value="1"/>
</dbReference>
<sequence length="273" mass="31480">MNRKVGKSDKGILKADAAKQLFTLDRYEPSPDLSAYIEHYWIVRWDLRGREPYRQVILSYPNVNLAFEKERGGIFAGVYGVPISAYTRHLQDQGHVIAAKFKPGGFYPFWKQPVARLHGLTVPCGELFDSDLIESFGRDIFAAIDGQQMIELLETFLRQRNPEPDDNVNLLSRIVQTVIDDRDIAKVEDIVVRFGINKRSLQRLFNRYVGVTPKWVIQRFRLQEAAERLEKGEVSGWPELAVDLGYYDQAHFIKEFKAVIGQSPEEYMRELGN</sequence>
<proteinExistence type="predicted"/>
<dbReference type="Proteomes" id="UP000309673">
    <property type="component" value="Unassembled WGS sequence"/>
</dbReference>
<dbReference type="InterPro" id="IPR018060">
    <property type="entry name" value="HTH_AraC"/>
</dbReference>
<dbReference type="PANTHER" id="PTHR46796">
    <property type="entry name" value="HTH-TYPE TRANSCRIPTIONAL ACTIVATOR RHAS-RELATED"/>
    <property type="match status" value="1"/>
</dbReference>
<dbReference type="InterPro" id="IPR046532">
    <property type="entry name" value="DUF6597"/>
</dbReference>
<dbReference type="GO" id="GO:0003700">
    <property type="term" value="F:DNA-binding transcription factor activity"/>
    <property type="evidence" value="ECO:0007669"/>
    <property type="project" value="InterPro"/>
</dbReference>
<keyword evidence="2" id="KW-0238">DNA-binding</keyword>
<feature type="domain" description="HTH araC/xylS-type" evidence="4">
    <location>
        <begin position="169"/>
        <end position="270"/>
    </location>
</feature>
<dbReference type="OrthoDB" id="323290at2"/>
<reference evidence="5 6" key="1">
    <citation type="submission" date="2019-04" db="EMBL/GenBank/DDBJ databases">
        <title>Cohnella sp. nov., isolated from soil.</title>
        <authorList>
            <person name="Kim W."/>
        </authorList>
    </citation>
    <scope>NUCLEOTIDE SEQUENCE [LARGE SCALE GENOMIC DNA]</scope>
    <source>
        <strain evidence="5 6">CAU 1483</strain>
    </source>
</reference>
<comment type="caution">
    <text evidence="5">The sequence shown here is derived from an EMBL/GenBank/DDBJ whole genome shotgun (WGS) entry which is preliminary data.</text>
</comment>
<evidence type="ECO:0000313" key="5">
    <source>
        <dbReference type="EMBL" id="TJY42699.1"/>
    </source>
</evidence>
<evidence type="ECO:0000256" key="2">
    <source>
        <dbReference type="ARBA" id="ARBA00023125"/>
    </source>
</evidence>
<dbReference type="PROSITE" id="PS01124">
    <property type="entry name" value="HTH_ARAC_FAMILY_2"/>
    <property type="match status" value="1"/>
</dbReference>
<organism evidence="5 6">
    <name type="scientific">Cohnella pontilimi</name>
    <dbReference type="NCBI Taxonomy" id="2564100"/>
    <lineage>
        <taxon>Bacteria</taxon>
        <taxon>Bacillati</taxon>
        <taxon>Bacillota</taxon>
        <taxon>Bacilli</taxon>
        <taxon>Bacillales</taxon>
        <taxon>Paenibacillaceae</taxon>
        <taxon>Cohnella</taxon>
    </lineage>
</organism>
<dbReference type="EMBL" id="SUPK01000003">
    <property type="protein sequence ID" value="TJY42699.1"/>
    <property type="molecule type" value="Genomic_DNA"/>
</dbReference>
<dbReference type="GO" id="GO:0043565">
    <property type="term" value="F:sequence-specific DNA binding"/>
    <property type="evidence" value="ECO:0007669"/>
    <property type="project" value="InterPro"/>
</dbReference>
<name>A0A4V5LSE0_9BACL</name>
<evidence type="ECO:0000256" key="1">
    <source>
        <dbReference type="ARBA" id="ARBA00023015"/>
    </source>
</evidence>
<dbReference type="InterPro" id="IPR050204">
    <property type="entry name" value="AraC_XylS_family_regulators"/>
</dbReference>
<keyword evidence="6" id="KW-1185">Reference proteome</keyword>
<keyword evidence="1" id="KW-0805">Transcription regulation</keyword>
<dbReference type="RefSeq" id="WP_136777118.1">
    <property type="nucleotide sequence ID" value="NZ_SUPK01000003.1"/>
</dbReference>
<dbReference type="Gene3D" id="1.10.10.60">
    <property type="entry name" value="Homeodomain-like"/>
    <property type="match status" value="1"/>
</dbReference>
<dbReference type="SUPFAM" id="SSF46689">
    <property type="entry name" value="Homeodomain-like"/>
    <property type="match status" value="1"/>
</dbReference>
<evidence type="ECO:0000256" key="3">
    <source>
        <dbReference type="ARBA" id="ARBA00023163"/>
    </source>
</evidence>
<evidence type="ECO:0000259" key="4">
    <source>
        <dbReference type="PROSITE" id="PS01124"/>
    </source>
</evidence>
<protein>
    <submittedName>
        <fullName evidence="5">AraC family transcriptional regulator</fullName>
    </submittedName>
</protein>
<accession>A0A4V5LSE0</accession>
<dbReference type="SMART" id="SM00342">
    <property type="entry name" value="HTH_ARAC"/>
    <property type="match status" value="1"/>
</dbReference>
<dbReference type="AlphaFoldDB" id="A0A4V5LSE0"/>
<keyword evidence="3" id="KW-0804">Transcription</keyword>
<dbReference type="InterPro" id="IPR009057">
    <property type="entry name" value="Homeodomain-like_sf"/>
</dbReference>